<dbReference type="AlphaFoldDB" id="A0A158L5X2"/>
<sequence>MRFDQVAREADVPEIEYLEFRLHACFLYQVCHLDEMVWHIHECAITEVHGRYVQRANFRAQLEHMPDTSLRRHHRTQVTSAVRVLVAGNEACTWARRQIDQYRTPAITDTRNDFSVERQLGARNASIRFPDVNVCDARTGFTCSNGFLGDLPGCNGYRRAQTRGIVASSECTTDNSLVSHGVRSKKYE</sequence>
<comment type="caution">
    <text evidence="1">The sequence shown here is derived from an EMBL/GenBank/DDBJ whole genome shotgun (WGS) entry which is preliminary data.</text>
</comment>
<gene>
    <name evidence="1" type="ORF">AWB67_07566</name>
</gene>
<name>A0A158L5X2_9BURK</name>
<protein>
    <submittedName>
        <fullName evidence="1">Uncharacterized protein</fullName>
    </submittedName>
</protein>
<evidence type="ECO:0000313" key="2">
    <source>
        <dbReference type="Proteomes" id="UP000054925"/>
    </source>
</evidence>
<dbReference type="EMBL" id="FCOL02000452">
    <property type="protein sequence ID" value="SAL88280.1"/>
    <property type="molecule type" value="Genomic_DNA"/>
</dbReference>
<organism evidence="1 2">
    <name type="scientific">Caballeronia terrestris</name>
    <dbReference type="NCBI Taxonomy" id="1226301"/>
    <lineage>
        <taxon>Bacteria</taxon>
        <taxon>Pseudomonadati</taxon>
        <taxon>Pseudomonadota</taxon>
        <taxon>Betaproteobacteria</taxon>
        <taxon>Burkholderiales</taxon>
        <taxon>Burkholderiaceae</taxon>
        <taxon>Caballeronia</taxon>
    </lineage>
</organism>
<keyword evidence="2" id="KW-1185">Reference proteome</keyword>
<reference evidence="1" key="1">
    <citation type="submission" date="2016-01" db="EMBL/GenBank/DDBJ databases">
        <authorList>
            <person name="Peeters C."/>
        </authorList>
    </citation>
    <scope>NUCLEOTIDE SEQUENCE [LARGE SCALE GENOMIC DNA]</scope>
    <source>
        <strain evidence="1">LMG 22937</strain>
    </source>
</reference>
<dbReference type="Proteomes" id="UP000054925">
    <property type="component" value="Unassembled WGS sequence"/>
</dbReference>
<proteinExistence type="predicted"/>
<accession>A0A158L5X2</accession>
<evidence type="ECO:0000313" key="1">
    <source>
        <dbReference type="EMBL" id="SAL88280.1"/>
    </source>
</evidence>